<evidence type="ECO:0000313" key="1">
    <source>
        <dbReference type="Proteomes" id="UP000504637"/>
    </source>
</evidence>
<sequence length="173" mass="18965">MMSLDRGGSSPADRAPSRILRARRSMVRELHKACVIGSAQACLQRWGYVEKSRLSSGAVAGSALRSRIAKDGLSQAPRLSAKPMIGYELWWEADHGEQSLARVHLEPSTWWLKSRLGNEVQPSGRAPCLLSDLDYTLPRRDFKLAAIHVGSLQPLPSAARNVALLCPRVLSAL</sequence>
<gene>
    <name evidence="2" type="ORF">K489DRAFT_368065</name>
</gene>
<proteinExistence type="predicted"/>
<accession>A0A6J3M9W4</accession>
<keyword evidence="1" id="KW-1185">Reference proteome</keyword>
<name>A0A6J3M9W4_9PEZI</name>
<reference evidence="2" key="2">
    <citation type="submission" date="2020-04" db="EMBL/GenBank/DDBJ databases">
        <authorList>
            <consortium name="NCBI Genome Project"/>
        </authorList>
    </citation>
    <scope>NUCLEOTIDE SEQUENCE</scope>
    <source>
        <strain evidence="2">CBS 342.82</strain>
    </source>
</reference>
<dbReference type="RefSeq" id="XP_033461866.1">
    <property type="nucleotide sequence ID" value="XM_033602920.1"/>
</dbReference>
<dbReference type="Proteomes" id="UP000504637">
    <property type="component" value="Unplaced"/>
</dbReference>
<protein>
    <submittedName>
        <fullName evidence="2">Uncharacterized protein</fullName>
    </submittedName>
</protein>
<evidence type="ECO:0000313" key="2">
    <source>
        <dbReference type="RefSeq" id="XP_033461866.1"/>
    </source>
</evidence>
<reference evidence="2" key="1">
    <citation type="submission" date="2020-01" db="EMBL/GenBank/DDBJ databases">
        <authorList>
            <consortium name="DOE Joint Genome Institute"/>
            <person name="Haridas S."/>
            <person name="Albert R."/>
            <person name="Binder M."/>
            <person name="Bloem J."/>
            <person name="Labutti K."/>
            <person name="Salamov A."/>
            <person name="Andreopoulos B."/>
            <person name="Baker S.E."/>
            <person name="Barry K."/>
            <person name="Bills G."/>
            <person name="Bluhm B.H."/>
            <person name="Cannon C."/>
            <person name="Castanera R."/>
            <person name="Culley D.E."/>
            <person name="Daum C."/>
            <person name="Ezra D."/>
            <person name="Gonzalez J.B."/>
            <person name="Henrissat B."/>
            <person name="Kuo A."/>
            <person name="Liang C."/>
            <person name="Lipzen A."/>
            <person name="Lutzoni F."/>
            <person name="Magnuson J."/>
            <person name="Mondo S."/>
            <person name="Nolan M."/>
            <person name="Ohm R."/>
            <person name="Pangilinan J."/>
            <person name="Park H.-J."/>
            <person name="Ramirez L."/>
            <person name="Alfaro M."/>
            <person name="Sun H."/>
            <person name="Tritt A."/>
            <person name="Yoshinaga Y."/>
            <person name="Zwiers L.-H."/>
            <person name="Turgeon B.G."/>
            <person name="Goodwin S.B."/>
            <person name="Spatafora J.W."/>
            <person name="Crous P.W."/>
            <person name="Grigoriev I.V."/>
        </authorList>
    </citation>
    <scope>NUCLEOTIDE SEQUENCE</scope>
    <source>
        <strain evidence="2">CBS 342.82</strain>
    </source>
</reference>
<dbReference type="AlphaFoldDB" id="A0A6J3M9W4"/>
<organism evidence="2">
    <name type="scientific">Dissoconium aciculare CBS 342.82</name>
    <dbReference type="NCBI Taxonomy" id="1314786"/>
    <lineage>
        <taxon>Eukaryota</taxon>
        <taxon>Fungi</taxon>
        <taxon>Dikarya</taxon>
        <taxon>Ascomycota</taxon>
        <taxon>Pezizomycotina</taxon>
        <taxon>Dothideomycetes</taxon>
        <taxon>Dothideomycetidae</taxon>
        <taxon>Mycosphaerellales</taxon>
        <taxon>Dissoconiaceae</taxon>
        <taxon>Dissoconium</taxon>
    </lineage>
</organism>
<dbReference type="GeneID" id="54360720"/>
<reference evidence="2" key="3">
    <citation type="submission" date="2025-08" db="UniProtKB">
        <authorList>
            <consortium name="RefSeq"/>
        </authorList>
    </citation>
    <scope>IDENTIFICATION</scope>
    <source>
        <strain evidence="2">CBS 342.82</strain>
    </source>
</reference>